<accession>A0ABD1D142</accession>
<feature type="non-terminal residue" evidence="1">
    <location>
        <position position="45"/>
    </location>
</feature>
<sequence>MRNVLLLSGSIMDIPGVNDGWELEVNPLMQEMQAHREDEYFNPQE</sequence>
<dbReference type="AlphaFoldDB" id="A0ABD1D142"/>
<name>A0ABD1D142_CULPP</name>
<evidence type="ECO:0000313" key="2">
    <source>
        <dbReference type="Proteomes" id="UP001562425"/>
    </source>
</evidence>
<gene>
    <name evidence="1" type="ORF">pipiens_012775</name>
</gene>
<dbReference type="EMBL" id="JBEHCU010008187">
    <property type="protein sequence ID" value="KAL1386829.1"/>
    <property type="molecule type" value="Genomic_DNA"/>
</dbReference>
<organism evidence="1 2">
    <name type="scientific">Culex pipiens pipiens</name>
    <name type="common">Northern house mosquito</name>
    <dbReference type="NCBI Taxonomy" id="38569"/>
    <lineage>
        <taxon>Eukaryota</taxon>
        <taxon>Metazoa</taxon>
        <taxon>Ecdysozoa</taxon>
        <taxon>Arthropoda</taxon>
        <taxon>Hexapoda</taxon>
        <taxon>Insecta</taxon>
        <taxon>Pterygota</taxon>
        <taxon>Neoptera</taxon>
        <taxon>Endopterygota</taxon>
        <taxon>Diptera</taxon>
        <taxon>Nematocera</taxon>
        <taxon>Culicoidea</taxon>
        <taxon>Culicidae</taxon>
        <taxon>Culicinae</taxon>
        <taxon>Culicini</taxon>
        <taxon>Culex</taxon>
        <taxon>Culex</taxon>
    </lineage>
</organism>
<reference evidence="1 2" key="1">
    <citation type="submission" date="2024-05" db="EMBL/GenBank/DDBJ databases">
        <title>Culex pipiens pipiens assembly and annotation.</title>
        <authorList>
            <person name="Alout H."/>
            <person name="Durand T."/>
        </authorList>
    </citation>
    <scope>NUCLEOTIDE SEQUENCE [LARGE SCALE GENOMIC DNA]</scope>
    <source>
        <strain evidence="1">HA-2024</strain>
        <tissue evidence="1">Whole body</tissue>
    </source>
</reference>
<protein>
    <submittedName>
        <fullName evidence="1">Uncharacterized protein</fullName>
    </submittedName>
</protein>
<dbReference type="Proteomes" id="UP001562425">
    <property type="component" value="Unassembled WGS sequence"/>
</dbReference>
<evidence type="ECO:0000313" key="1">
    <source>
        <dbReference type="EMBL" id="KAL1386829.1"/>
    </source>
</evidence>
<proteinExistence type="predicted"/>
<comment type="caution">
    <text evidence="1">The sequence shown here is derived from an EMBL/GenBank/DDBJ whole genome shotgun (WGS) entry which is preliminary data.</text>
</comment>
<keyword evidence="2" id="KW-1185">Reference proteome</keyword>